<dbReference type="GeneID" id="47763899"/>
<dbReference type="EMBL" id="CP036495">
    <property type="protein sequence ID" value="UZA68772.1"/>
    <property type="molecule type" value="Genomic_DNA"/>
</dbReference>
<dbReference type="AlphaFoldDB" id="A0A1Y6JIT2"/>
<dbReference type="EMBL" id="LT855380">
    <property type="protein sequence ID" value="SMS09818.1"/>
    <property type="molecule type" value="Genomic_DNA"/>
</dbReference>
<keyword evidence="1" id="KW-0472">Membrane</keyword>
<protein>
    <submittedName>
        <fullName evidence="2">Uncharacterized protein</fullName>
    </submittedName>
</protein>
<keyword evidence="1" id="KW-1133">Transmembrane helix</keyword>
<dbReference type="RefSeq" id="WP_050575449.1">
    <property type="nucleotide sequence ID" value="NZ_CP036495.1"/>
</dbReference>
<organism evidence="2 4">
    <name type="scientific">Pseudomonas viridiflava</name>
    <name type="common">Phytomonas viridiflava</name>
    <dbReference type="NCBI Taxonomy" id="33069"/>
    <lineage>
        <taxon>Bacteria</taxon>
        <taxon>Pseudomonadati</taxon>
        <taxon>Pseudomonadota</taxon>
        <taxon>Gammaproteobacteria</taxon>
        <taxon>Pseudomonadales</taxon>
        <taxon>Pseudomonadaceae</taxon>
        <taxon>Pseudomonas</taxon>
    </lineage>
</organism>
<keyword evidence="1" id="KW-0812">Transmembrane</keyword>
<proteinExistence type="predicted"/>
<reference evidence="3" key="2">
    <citation type="submission" date="2019-02" db="EMBL/GenBank/DDBJ databases">
        <authorList>
            <person name="Lutz S."/>
            <person name="Schori C."/>
            <person name="Ahrens C.H."/>
            <person name="Gueguen E."/>
        </authorList>
    </citation>
    <scope>NUCLEOTIDE SEQUENCE</scope>
    <source>
        <strain evidence="3">Psy35</strain>
    </source>
</reference>
<evidence type="ECO:0000313" key="2">
    <source>
        <dbReference type="EMBL" id="SMS09818.1"/>
    </source>
</evidence>
<evidence type="ECO:0000313" key="3">
    <source>
        <dbReference type="EMBL" id="UZA68772.1"/>
    </source>
</evidence>
<sequence>MIRCITPDFPLVNARANLEFEKTYQVQAITVDTLRTVSQWQFGTDLFRMPRYLIVMESEMNEMKVPSSPRKVGIILGILIALMPQFFAWLLLRKGHTKKARLIGFGWMALWMIISLVLHKPANRDSSASVAPAVAVAPAASPATPAEVAPVLATAPAPAPAPAAKPVAQATAEPVAEPVKAYTALQVSTGYDENTVAADMLYKDKRVQVTGRILDINTDFMGYPYLILAGHNRMLAPQFKFGKSHLSSIAALKKGAEVSVVCTGTGDLAKTPMFKDCVFPK</sequence>
<dbReference type="Proteomes" id="UP001163644">
    <property type="component" value="Chromosome"/>
</dbReference>
<accession>A0A1Y6JIT2</accession>
<dbReference type="KEGG" id="pvd:CFBP1590__2232"/>
<name>A0A1Y6JIT2_PSEVI</name>
<evidence type="ECO:0000256" key="1">
    <source>
        <dbReference type="SAM" id="Phobius"/>
    </source>
</evidence>
<gene>
    <name evidence="2" type="ORF">CFBP1590__2232</name>
    <name evidence="3" type="ORF">EZZ81_11295</name>
</gene>
<dbReference type="Pfam" id="PF12869">
    <property type="entry name" value="tRNA_anti-like"/>
    <property type="match status" value="1"/>
</dbReference>
<feature type="transmembrane region" description="Helical" evidence="1">
    <location>
        <begin position="102"/>
        <end position="119"/>
    </location>
</feature>
<dbReference type="InterPro" id="IPR024422">
    <property type="entry name" value="Protein_unknown_function_OB"/>
</dbReference>
<feature type="transmembrane region" description="Helical" evidence="1">
    <location>
        <begin position="72"/>
        <end position="90"/>
    </location>
</feature>
<reference evidence="2 4" key="1">
    <citation type="submission" date="2017-05" db="EMBL/GenBank/DDBJ databases">
        <authorList>
            <person name="Song R."/>
            <person name="Chenine A.L."/>
            <person name="Ruprecht R.M."/>
        </authorList>
    </citation>
    <scope>NUCLEOTIDE SEQUENCE [LARGE SCALE GENOMIC DNA]</scope>
    <source>
        <strain evidence="2 4">CFBP 1590</strain>
    </source>
</reference>
<evidence type="ECO:0000313" key="4">
    <source>
        <dbReference type="Proteomes" id="UP000196842"/>
    </source>
</evidence>
<dbReference type="Proteomes" id="UP000196842">
    <property type="component" value="Chromosome I"/>
</dbReference>